<keyword evidence="2" id="KW-0732">Signal</keyword>
<gene>
    <name evidence="3" type="ORF">EDD41_2524</name>
</gene>
<dbReference type="Proteomes" id="UP000275749">
    <property type="component" value="Unassembled WGS sequence"/>
</dbReference>
<reference evidence="3 4" key="1">
    <citation type="submission" date="2018-11" db="EMBL/GenBank/DDBJ databases">
        <title>Sequencing the genomes of 1000 actinobacteria strains.</title>
        <authorList>
            <person name="Klenk H.-P."/>
        </authorList>
    </citation>
    <scope>NUCLEOTIDE SEQUENCE [LARGE SCALE GENOMIC DNA]</scope>
    <source>
        <strain evidence="3 4">DSM 10546</strain>
    </source>
</reference>
<feature type="region of interest" description="Disordered" evidence="1">
    <location>
        <begin position="155"/>
        <end position="266"/>
    </location>
</feature>
<feature type="chain" id="PRO_5018104829" evidence="2">
    <location>
        <begin position="36"/>
        <end position="650"/>
    </location>
</feature>
<organism evidence="3 4">
    <name type="scientific">Luteococcus japonicus</name>
    <dbReference type="NCBI Taxonomy" id="33984"/>
    <lineage>
        <taxon>Bacteria</taxon>
        <taxon>Bacillati</taxon>
        <taxon>Actinomycetota</taxon>
        <taxon>Actinomycetes</taxon>
        <taxon>Propionibacteriales</taxon>
        <taxon>Propionibacteriaceae</taxon>
        <taxon>Luteococcus</taxon>
    </lineage>
</organism>
<dbReference type="RefSeq" id="WP_123576121.1">
    <property type="nucleotide sequence ID" value="NZ_RKHG01000001.1"/>
</dbReference>
<name>A0A3N1ZWQ1_9ACTN</name>
<dbReference type="PRINTS" id="PR01852">
    <property type="entry name" value="SIBAPROTEIN"/>
</dbReference>
<dbReference type="EMBL" id="RKHG01000001">
    <property type="protein sequence ID" value="ROR55263.1"/>
    <property type="molecule type" value="Genomic_DNA"/>
</dbReference>
<feature type="compositionally biased region" description="Low complexity" evidence="1">
    <location>
        <begin position="164"/>
        <end position="257"/>
    </location>
</feature>
<proteinExistence type="predicted"/>
<accession>A0A3N1ZWQ1</accession>
<evidence type="ECO:0000313" key="4">
    <source>
        <dbReference type="Proteomes" id="UP000275749"/>
    </source>
</evidence>
<sequence length="650" mass="68569">MTSNHRRPRAALSAVAMAAAATVAFTTAGSAGSSAAPSQPGNVALAASNLKPAAKASTPAQKAAVKKAAAKKAAAKKAAAKKAAARKAAAKKAAAKKAVAKRKAAQTAAKKRAAALAAKKKAAAKRVAAQKAARTAAARESALLRSQAKARAAARAKLARTRAARPVTASTPVAATLTASPSASATPTASTTPSADASATSTPATSTPATSTPATSTPATSTPAASASATSTASAAASTTPAASATPAPEAAPLADTDGTVGDLDLPRIPWEGGSKYWGQFRNANKAGWAKDDFFPVAVWWNGFSNDAEAQYDKSLGINTYVEMDPSANYKNFEKNGMFWIGPKLNETFTDDSTNWVGNFLGDEVDGRFEPAEGLAQMRAGQAKGKQGPRFNYANFTGLMVSSYFKKADAEAYMATTDAASMDMYWYTVPFCNWDNYNEDYYIFKVPQAHCRTSASYGKVVEGMRTRDAADGKLQPLWNFIELSDPNLPGQKSYGPIKPAQIKGAAMSSVINEARGLIYYNQDYGNCSAGSLVRQNQYDKIFCAKEQVEAMGEVNNFLHKMAPVLNTQSYKWDFGKGLDTMLKSKDGNAYIFAMIDGNDHAGSRTFTLPSELKGKKIEVVDENRSITPNANGTFTDNFASESTYHVYKVS</sequence>
<protein>
    <submittedName>
        <fullName evidence="3">Uncharacterized protein</fullName>
    </submittedName>
</protein>
<comment type="caution">
    <text evidence="3">The sequence shown here is derived from an EMBL/GenBank/DDBJ whole genome shotgun (WGS) entry which is preliminary data.</text>
</comment>
<dbReference type="AlphaFoldDB" id="A0A3N1ZWQ1"/>
<evidence type="ECO:0000256" key="2">
    <source>
        <dbReference type="SAM" id="SignalP"/>
    </source>
</evidence>
<evidence type="ECO:0000256" key="1">
    <source>
        <dbReference type="SAM" id="MobiDB-lite"/>
    </source>
</evidence>
<dbReference type="InterPro" id="IPR009148">
    <property type="entry name" value="PcsB-like"/>
</dbReference>
<evidence type="ECO:0000313" key="3">
    <source>
        <dbReference type="EMBL" id="ROR55263.1"/>
    </source>
</evidence>
<feature type="signal peptide" evidence="2">
    <location>
        <begin position="1"/>
        <end position="35"/>
    </location>
</feature>